<keyword evidence="10" id="KW-1185">Reference proteome</keyword>
<dbReference type="InterPro" id="IPR022310">
    <property type="entry name" value="NAD/GMP_synthase"/>
</dbReference>
<dbReference type="SUPFAM" id="SSF52402">
    <property type="entry name" value="Adenine nucleotide alpha hydrolases-like"/>
    <property type="match status" value="1"/>
</dbReference>
<sequence>MSDATTHPRILELPREETGLATSKPAVRRVQQLLPAFLEDGVAEAGADGLVVRLDGSVETAVAAALAVDAVGADRVTGLVMPAQLNDEAPARDAEAVASILDVDYRRLALQPLLTAFQRVVGTAGEPADDLVAVGNASERFRMACTYYVANTTNRLVVGTVTRTERLLGSVTKYGETGVDLSLFGDLYRTEIRALAREMDLPEVILDGTRRRTGNVDPTDAEKLGVEQTTLDGLLHFSIDEQRADAAVAERVDVDESVVRRARRWCARTRHKRHQPPKPSMAN</sequence>
<evidence type="ECO:0000256" key="2">
    <source>
        <dbReference type="ARBA" id="ARBA00022598"/>
    </source>
</evidence>
<evidence type="ECO:0000256" key="7">
    <source>
        <dbReference type="RuleBase" id="RU003812"/>
    </source>
</evidence>
<dbReference type="CDD" id="cd00553">
    <property type="entry name" value="NAD_synthase"/>
    <property type="match status" value="1"/>
</dbReference>
<comment type="pathway">
    <text evidence="1">Cofactor biosynthesis; NAD(+) biosynthesis.</text>
</comment>
<protein>
    <recommendedName>
        <fullName evidence="7">NH(3)-dependent NAD(+) synthetase</fullName>
        <ecNumber evidence="7">6.3.1.5</ecNumber>
    </recommendedName>
</protein>
<dbReference type="UniPathway" id="UPA00253">
    <property type="reaction ID" value="UER00333"/>
</dbReference>
<evidence type="ECO:0000256" key="4">
    <source>
        <dbReference type="ARBA" id="ARBA00022840"/>
    </source>
</evidence>
<keyword evidence="4 6" id="KW-0067">ATP-binding</keyword>
<dbReference type="GO" id="GO:0008795">
    <property type="term" value="F:NAD+ synthase activity"/>
    <property type="evidence" value="ECO:0007669"/>
    <property type="project" value="UniProtKB-EC"/>
</dbReference>
<dbReference type="STRING" id="767519.SAMN05216559_0303"/>
<keyword evidence="2 6" id="KW-0436">Ligase</keyword>
<accession>A0A1I6K744</accession>
<dbReference type="GO" id="GO:0003952">
    <property type="term" value="F:NAD+ synthase (glutamine-hydrolyzing) activity"/>
    <property type="evidence" value="ECO:0007669"/>
    <property type="project" value="InterPro"/>
</dbReference>
<reference evidence="9 10" key="1">
    <citation type="submission" date="2016-10" db="EMBL/GenBank/DDBJ databases">
        <authorList>
            <person name="de Groot N.N."/>
        </authorList>
    </citation>
    <scope>NUCLEOTIDE SEQUENCE [LARGE SCALE GENOMIC DNA]</scope>
    <source>
        <strain evidence="9 10">CGMCC 1.10457</strain>
    </source>
</reference>
<dbReference type="Gene3D" id="3.40.50.620">
    <property type="entry name" value="HUPs"/>
    <property type="match status" value="1"/>
</dbReference>
<keyword evidence="5 6" id="KW-0520">NAD</keyword>
<dbReference type="PANTHER" id="PTHR23090">
    <property type="entry name" value="NH 3 /GLUTAMINE-DEPENDENT NAD + SYNTHETASE"/>
    <property type="match status" value="1"/>
</dbReference>
<dbReference type="AlphaFoldDB" id="A0A1I6K744"/>
<dbReference type="InterPro" id="IPR003694">
    <property type="entry name" value="NAD_synthase"/>
</dbReference>
<dbReference type="GO" id="GO:0009435">
    <property type="term" value="P:NAD+ biosynthetic process"/>
    <property type="evidence" value="ECO:0007669"/>
    <property type="project" value="UniProtKB-UniPathway"/>
</dbReference>
<evidence type="ECO:0000313" key="10">
    <source>
        <dbReference type="Proteomes" id="UP000199062"/>
    </source>
</evidence>
<dbReference type="Proteomes" id="UP000199062">
    <property type="component" value="Unassembled WGS sequence"/>
</dbReference>
<dbReference type="GO" id="GO:0005524">
    <property type="term" value="F:ATP binding"/>
    <property type="evidence" value="ECO:0007669"/>
    <property type="project" value="UniProtKB-KW"/>
</dbReference>
<gene>
    <name evidence="9" type="ORF">SAMN05216559_0303</name>
</gene>
<dbReference type="RefSeq" id="WP_245778578.1">
    <property type="nucleotide sequence ID" value="NZ_FOZK01000001.1"/>
</dbReference>
<dbReference type="NCBIfam" id="TIGR00552">
    <property type="entry name" value="nadE"/>
    <property type="match status" value="1"/>
</dbReference>
<comment type="similarity">
    <text evidence="6">Belongs to the NAD synthetase family.</text>
</comment>
<organism evidence="9 10">
    <name type="scientific">Halomicrobium zhouii</name>
    <dbReference type="NCBI Taxonomy" id="767519"/>
    <lineage>
        <taxon>Archaea</taxon>
        <taxon>Methanobacteriati</taxon>
        <taxon>Methanobacteriota</taxon>
        <taxon>Stenosarchaea group</taxon>
        <taxon>Halobacteria</taxon>
        <taxon>Halobacteriales</taxon>
        <taxon>Haloarculaceae</taxon>
        <taxon>Halomicrobium</taxon>
    </lineage>
</organism>
<proteinExistence type="inferred from homology"/>
<dbReference type="GO" id="GO:0004359">
    <property type="term" value="F:glutaminase activity"/>
    <property type="evidence" value="ECO:0007669"/>
    <property type="project" value="InterPro"/>
</dbReference>
<evidence type="ECO:0000313" key="9">
    <source>
        <dbReference type="EMBL" id="SFR87065.1"/>
    </source>
</evidence>
<comment type="catalytic activity">
    <reaction evidence="7">
        <text>deamido-NAD(+) + NH4(+) + ATP = AMP + diphosphate + NAD(+) + H(+)</text>
        <dbReference type="Rhea" id="RHEA:21188"/>
        <dbReference type="ChEBI" id="CHEBI:15378"/>
        <dbReference type="ChEBI" id="CHEBI:28938"/>
        <dbReference type="ChEBI" id="CHEBI:30616"/>
        <dbReference type="ChEBI" id="CHEBI:33019"/>
        <dbReference type="ChEBI" id="CHEBI:57540"/>
        <dbReference type="ChEBI" id="CHEBI:58437"/>
        <dbReference type="ChEBI" id="CHEBI:456215"/>
        <dbReference type="EC" id="6.3.1.5"/>
    </reaction>
</comment>
<feature type="domain" description="NAD/GMP synthase" evidence="8">
    <location>
        <begin position="34"/>
        <end position="276"/>
    </location>
</feature>
<dbReference type="GO" id="GO:0005737">
    <property type="term" value="C:cytoplasm"/>
    <property type="evidence" value="ECO:0007669"/>
    <property type="project" value="InterPro"/>
</dbReference>
<dbReference type="Pfam" id="PF02540">
    <property type="entry name" value="NAD_synthase"/>
    <property type="match status" value="1"/>
</dbReference>
<evidence type="ECO:0000256" key="5">
    <source>
        <dbReference type="ARBA" id="ARBA00023027"/>
    </source>
</evidence>
<dbReference type="InterPro" id="IPR014729">
    <property type="entry name" value="Rossmann-like_a/b/a_fold"/>
</dbReference>
<dbReference type="EMBL" id="FOZK01000001">
    <property type="protein sequence ID" value="SFR87065.1"/>
    <property type="molecule type" value="Genomic_DNA"/>
</dbReference>
<evidence type="ECO:0000259" key="8">
    <source>
        <dbReference type="Pfam" id="PF02540"/>
    </source>
</evidence>
<name>A0A1I6K744_9EURY</name>
<dbReference type="PANTHER" id="PTHR23090:SF9">
    <property type="entry name" value="GLUTAMINE-DEPENDENT NAD(+) SYNTHETASE"/>
    <property type="match status" value="1"/>
</dbReference>
<evidence type="ECO:0000256" key="6">
    <source>
        <dbReference type="RuleBase" id="RU003811"/>
    </source>
</evidence>
<evidence type="ECO:0000256" key="3">
    <source>
        <dbReference type="ARBA" id="ARBA00022741"/>
    </source>
</evidence>
<evidence type="ECO:0000256" key="1">
    <source>
        <dbReference type="ARBA" id="ARBA00004790"/>
    </source>
</evidence>
<keyword evidence="3 6" id="KW-0547">Nucleotide-binding</keyword>
<dbReference type="EC" id="6.3.1.5" evidence="7"/>